<reference evidence="2" key="1">
    <citation type="submission" date="2021-01" db="EMBL/GenBank/DDBJ databases">
        <authorList>
            <person name="Corre E."/>
            <person name="Pelletier E."/>
            <person name="Niang G."/>
            <person name="Scheremetjew M."/>
            <person name="Finn R."/>
            <person name="Kale V."/>
            <person name="Holt S."/>
            <person name="Cochrane G."/>
            <person name="Meng A."/>
            <person name="Brown T."/>
            <person name="Cohen L."/>
        </authorList>
    </citation>
    <scope>NUCLEOTIDE SEQUENCE</scope>
    <source>
        <strain evidence="2">CCAP 955/1</strain>
    </source>
</reference>
<gene>
    <name evidence="2" type="ORF">SELO1098_LOCUS24134</name>
</gene>
<sequence length="293" mass="31510">MFINALIVSVVTLWLQVVSSVDIDIAGVDETDFAFVKESGGLNSTLTGTNTYAGAINYARTHPTRDGGTWAGWCASLMVRAGNLPSPCPSAIECYRKSTIISHDVASAPSGAFHWWDIGQYGHVAMATDHGWALMASCRVTESWGNCIGNTDVTAYTAATGAKYLGWSYDYNRAEIADVHKPIPPTPPSPTWPRSATEDNGVPDTNYYARQQIYASHHGYVGAINGILGPNSWAGTQRGLRDYGYNGADNGIPGVNTYMAMQRLAAKYGYTGAVNGILGPNSYKGLARYFNTL</sequence>
<protein>
    <submittedName>
        <fullName evidence="2">Uncharacterized protein</fullName>
    </submittedName>
</protein>
<proteinExistence type="predicted"/>
<evidence type="ECO:0000313" key="2">
    <source>
        <dbReference type="EMBL" id="CAE0295282.1"/>
    </source>
</evidence>
<dbReference type="EMBL" id="HBIC01047331">
    <property type="protein sequence ID" value="CAE0295282.1"/>
    <property type="molecule type" value="Transcribed_RNA"/>
</dbReference>
<feature type="chain" id="PRO_5030605358" evidence="1">
    <location>
        <begin position="21"/>
        <end position="293"/>
    </location>
</feature>
<accession>A0A7S3HHN0</accession>
<organism evidence="2">
    <name type="scientific">Spumella elongata</name>
    <dbReference type="NCBI Taxonomy" id="89044"/>
    <lineage>
        <taxon>Eukaryota</taxon>
        <taxon>Sar</taxon>
        <taxon>Stramenopiles</taxon>
        <taxon>Ochrophyta</taxon>
        <taxon>Chrysophyceae</taxon>
        <taxon>Chromulinales</taxon>
        <taxon>Chromulinaceae</taxon>
        <taxon>Spumella</taxon>
    </lineage>
</organism>
<evidence type="ECO:0000256" key="1">
    <source>
        <dbReference type="SAM" id="SignalP"/>
    </source>
</evidence>
<keyword evidence="1" id="KW-0732">Signal</keyword>
<name>A0A7S3HHN0_9STRA</name>
<feature type="signal peptide" evidence="1">
    <location>
        <begin position="1"/>
        <end position="20"/>
    </location>
</feature>
<dbReference type="AlphaFoldDB" id="A0A7S3HHN0"/>